<dbReference type="RefSeq" id="XP_001457609.1">
    <property type="nucleotide sequence ID" value="XM_001457572.2"/>
</dbReference>
<dbReference type="GO" id="GO:0046854">
    <property type="term" value="P:phosphatidylinositol phosphate biosynthetic process"/>
    <property type="evidence" value="ECO:0000318"/>
    <property type="project" value="GO_Central"/>
</dbReference>
<protein>
    <recommendedName>
        <fullName evidence="4">Kinase</fullName>
        <ecNumber evidence="4">2.7.-.-</ecNumber>
    </recommendedName>
</protein>
<dbReference type="EMBL" id="CT868658">
    <property type="protein sequence ID" value="CAK90212.1"/>
    <property type="molecule type" value="Genomic_DNA"/>
</dbReference>
<dbReference type="OMA" id="LFKDKHW"/>
<evidence type="ECO:0000313" key="6">
    <source>
        <dbReference type="Proteomes" id="UP000000600"/>
    </source>
</evidence>
<dbReference type="STRING" id="5888.A0E4J5"/>
<dbReference type="InParanoid" id="A0E4J5"/>
<accession>A0E4J5</accession>
<organism evidence="5 6">
    <name type="scientific">Paramecium tetraurelia</name>
    <dbReference type="NCBI Taxonomy" id="5888"/>
    <lineage>
        <taxon>Eukaryota</taxon>
        <taxon>Sar</taxon>
        <taxon>Alveolata</taxon>
        <taxon>Ciliophora</taxon>
        <taxon>Intramacronucleata</taxon>
        <taxon>Oligohymenophorea</taxon>
        <taxon>Peniculida</taxon>
        <taxon>Parameciidae</taxon>
        <taxon>Paramecium</taxon>
    </lineage>
</organism>
<dbReference type="PANTHER" id="PTHR12400">
    <property type="entry name" value="INOSITOL POLYPHOSPHATE KINASE"/>
    <property type="match status" value="1"/>
</dbReference>
<evidence type="ECO:0000313" key="5">
    <source>
        <dbReference type="EMBL" id="CAK90212.1"/>
    </source>
</evidence>
<evidence type="ECO:0000256" key="1">
    <source>
        <dbReference type="ARBA" id="ARBA00007374"/>
    </source>
</evidence>
<gene>
    <name evidence="5" type="ORF">GSPATT00023387001</name>
</gene>
<proteinExistence type="inferred from homology"/>
<comment type="similarity">
    <text evidence="1 4">Belongs to the inositol phosphokinase (IPK) family.</text>
</comment>
<evidence type="ECO:0000256" key="2">
    <source>
        <dbReference type="ARBA" id="ARBA00022679"/>
    </source>
</evidence>
<keyword evidence="2 4" id="KW-0808">Transferase</keyword>
<dbReference type="KEGG" id="ptm:GSPATT00023387001"/>
<dbReference type="GO" id="GO:0005634">
    <property type="term" value="C:nucleus"/>
    <property type="evidence" value="ECO:0000318"/>
    <property type="project" value="GO_Central"/>
</dbReference>
<dbReference type="PANTHER" id="PTHR12400:SF21">
    <property type="entry name" value="KINASE"/>
    <property type="match status" value="1"/>
</dbReference>
<evidence type="ECO:0000256" key="4">
    <source>
        <dbReference type="RuleBase" id="RU363090"/>
    </source>
</evidence>
<dbReference type="GO" id="GO:0005737">
    <property type="term" value="C:cytoplasm"/>
    <property type="evidence" value="ECO:0000318"/>
    <property type="project" value="GO_Central"/>
</dbReference>
<dbReference type="OrthoDB" id="2573163at2759"/>
<sequence>MSFQQQQQQQAFFEQQISGHSIFIKLNDGEFVAKSHSIENNNEQNFYEWIQHIDGYQEFFSQYNGVAIIEKNQEISKQETINSQQKWLDTLISKRYNPNNKKYLILENLTQNSQNLRILDLKLGYSVEKQSHIQRYQDSTSSKVGLRICGMKIQENNELVLFKDKHWGRTISVQELIESLKTFFGLKNRNQILKEAIEKIESLKQFIISHCKQVTSWQGTSLLLIYRDDNDFKIKLIDFSNTKVDLESTQIKTGSSRRSFKQSIGYNKANLINY</sequence>
<dbReference type="Proteomes" id="UP000000600">
    <property type="component" value="Unassembled WGS sequence"/>
</dbReference>
<dbReference type="eggNOG" id="KOG1620">
    <property type="taxonomic scope" value="Eukaryota"/>
</dbReference>
<dbReference type="SUPFAM" id="SSF56104">
    <property type="entry name" value="SAICAR synthase-like"/>
    <property type="match status" value="1"/>
</dbReference>
<dbReference type="GeneID" id="5043394"/>
<reference evidence="5 6" key="1">
    <citation type="journal article" date="2006" name="Nature">
        <title>Global trends of whole-genome duplications revealed by the ciliate Paramecium tetraurelia.</title>
        <authorList>
            <consortium name="Genoscope"/>
            <person name="Aury J.-M."/>
            <person name="Jaillon O."/>
            <person name="Duret L."/>
            <person name="Noel B."/>
            <person name="Jubin C."/>
            <person name="Porcel B.M."/>
            <person name="Segurens B."/>
            <person name="Daubin V."/>
            <person name="Anthouard V."/>
            <person name="Aiach N."/>
            <person name="Arnaiz O."/>
            <person name="Billaut A."/>
            <person name="Beisson J."/>
            <person name="Blanc I."/>
            <person name="Bouhouche K."/>
            <person name="Camara F."/>
            <person name="Duharcourt S."/>
            <person name="Guigo R."/>
            <person name="Gogendeau D."/>
            <person name="Katinka M."/>
            <person name="Keller A.-M."/>
            <person name="Kissmehl R."/>
            <person name="Klotz C."/>
            <person name="Koll F."/>
            <person name="Le Moue A."/>
            <person name="Lepere C."/>
            <person name="Malinsky S."/>
            <person name="Nowacki M."/>
            <person name="Nowak J.K."/>
            <person name="Plattner H."/>
            <person name="Poulain J."/>
            <person name="Ruiz F."/>
            <person name="Serrano V."/>
            <person name="Zagulski M."/>
            <person name="Dessen P."/>
            <person name="Betermier M."/>
            <person name="Weissenbach J."/>
            <person name="Scarpelli C."/>
            <person name="Schachter V."/>
            <person name="Sperling L."/>
            <person name="Meyer E."/>
            <person name="Cohen J."/>
            <person name="Wincker P."/>
        </authorList>
    </citation>
    <scope>NUCLEOTIDE SEQUENCE [LARGE SCALE GENOMIC DNA]</scope>
    <source>
        <strain evidence="5 6">Stock d4-2</strain>
    </source>
</reference>
<dbReference type="GO" id="GO:0032958">
    <property type="term" value="P:inositol phosphate biosynthetic process"/>
    <property type="evidence" value="ECO:0000318"/>
    <property type="project" value="GO_Central"/>
</dbReference>
<keyword evidence="6" id="KW-1185">Reference proteome</keyword>
<dbReference type="InterPro" id="IPR038286">
    <property type="entry name" value="IPK_sf"/>
</dbReference>
<dbReference type="Gene3D" id="3.30.470.160">
    <property type="entry name" value="Inositol polyphosphate kinase"/>
    <property type="match status" value="1"/>
</dbReference>
<evidence type="ECO:0000256" key="3">
    <source>
        <dbReference type="ARBA" id="ARBA00022777"/>
    </source>
</evidence>
<keyword evidence="3 4" id="KW-0418">Kinase</keyword>
<dbReference type="HOGENOM" id="CLU_1043768_0_0_1"/>
<dbReference type="Pfam" id="PF03770">
    <property type="entry name" value="IPK"/>
    <property type="match status" value="1"/>
</dbReference>
<dbReference type="EC" id="2.7.-.-" evidence="4"/>
<name>A0E4J5_PARTE</name>
<dbReference type="InterPro" id="IPR005522">
    <property type="entry name" value="IPK"/>
</dbReference>
<dbReference type="GO" id="GO:0000828">
    <property type="term" value="F:inositol hexakisphosphate kinase activity"/>
    <property type="evidence" value="ECO:0000318"/>
    <property type="project" value="GO_Central"/>
</dbReference>
<dbReference type="AlphaFoldDB" id="A0E4J5"/>